<dbReference type="Proteomes" id="UP000828390">
    <property type="component" value="Unassembled WGS sequence"/>
</dbReference>
<proteinExistence type="predicted"/>
<reference evidence="2" key="2">
    <citation type="submission" date="2020-11" db="EMBL/GenBank/DDBJ databases">
        <authorList>
            <person name="McCartney M.A."/>
            <person name="Auch B."/>
            <person name="Kono T."/>
            <person name="Mallez S."/>
            <person name="Becker A."/>
            <person name="Gohl D.M."/>
            <person name="Silverstein K.A.T."/>
            <person name="Koren S."/>
            <person name="Bechman K.B."/>
            <person name="Herman A."/>
            <person name="Abrahante J.E."/>
            <person name="Garbe J."/>
        </authorList>
    </citation>
    <scope>NUCLEOTIDE SEQUENCE</scope>
    <source>
        <strain evidence="2">Duluth1</strain>
        <tissue evidence="2">Whole animal</tissue>
    </source>
</reference>
<protein>
    <submittedName>
        <fullName evidence="2">Uncharacterized protein</fullName>
    </submittedName>
</protein>
<sequence length="51" mass="5244">MMCPGTDVATLPSLRSGIPPPHVSSALRSPGCHCQRTSLGNSCLAPLPETV</sequence>
<evidence type="ECO:0000313" key="3">
    <source>
        <dbReference type="Proteomes" id="UP000828390"/>
    </source>
</evidence>
<gene>
    <name evidence="2" type="ORF">DPMN_036822</name>
</gene>
<name>A0A9D4RM85_DREPO</name>
<dbReference type="AlphaFoldDB" id="A0A9D4RM85"/>
<reference evidence="2" key="1">
    <citation type="journal article" date="2019" name="bioRxiv">
        <title>The Genome of the Zebra Mussel, Dreissena polymorpha: A Resource for Invasive Species Research.</title>
        <authorList>
            <person name="McCartney M.A."/>
            <person name="Auch B."/>
            <person name="Kono T."/>
            <person name="Mallez S."/>
            <person name="Zhang Y."/>
            <person name="Obille A."/>
            <person name="Becker A."/>
            <person name="Abrahante J.E."/>
            <person name="Garbe J."/>
            <person name="Badalamenti J.P."/>
            <person name="Herman A."/>
            <person name="Mangelson H."/>
            <person name="Liachko I."/>
            <person name="Sullivan S."/>
            <person name="Sone E.D."/>
            <person name="Koren S."/>
            <person name="Silverstein K.A.T."/>
            <person name="Beckman K.B."/>
            <person name="Gohl D.M."/>
        </authorList>
    </citation>
    <scope>NUCLEOTIDE SEQUENCE</scope>
    <source>
        <strain evidence="2">Duluth1</strain>
        <tissue evidence="2">Whole animal</tissue>
    </source>
</reference>
<comment type="caution">
    <text evidence="2">The sequence shown here is derived from an EMBL/GenBank/DDBJ whole genome shotgun (WGS) entry which is preliminary data.</text>
</comment>
<accession>A0A9D4RM85</accession>
<evidence type="ECO:0000256" key="1">
    <source>
        <dbReference type="SAM" id="MobiDB-lite"/>
    </source>
</evidence>
<evidence type="ECO:0000313" key="2">
    <source>
        <dbReference type="EMBL" id="KAH3873584.1"/>
    </source>
</evidence>
<feature type="region of interest" description="Disordered" evidence="1">
    <location>
        <begin position="1"/>
        <end position="26"/>
    </location>
</feature>
<organism evidence="2 3">
    <name type="scientific">Dreissena polymorpha</name>
    <name type="common">Zebra mussel</name>
    <name type="synonym">Mytilus polymorpha</name>
    <dbReference type="NCBI Taxonomy" id="45954"/>
    <lineage>
        <taxon>Eukaryota</taxon>
        <taxon>Metazoa</taxon>
        <taxon>Spiralia</taxon>
        <taxon>Lophotrochozoa</taxon>
        <taxon>Mollusca</taxon>
        <taxon>Bivalvia</taxon>
        <taxon>Autobranchia</taxon>
        <taxon>Heteroconchia</taxon>
        <taxon>Euheterodonta</taxon>
        <taxon>Imparidentia</taxon>
        <taxon>Neoheterodontei</taxon>
        <taxon>Myida</taxon>
        <taxon>Dreissenoidea</taxon>
        <taxon>Dreissenidae</taxon>
        <taxon>Dreissena</taxon>
    </lineage>
</organism>
<keyword evidence="3" id="KW-1185">Reference proteome</keyword>
<dbReference type="EMBL" id="JAIWYP010000002">
    <property type="protein sequence ID" value="KAH3873584.1"/>
    <property type="molecule type" value="Genomic_DNA"/>
</dbReference>